<evidence type="ECO:0000313" key="2">
    <source>
        <dbReference type="Proteomes" id="UP001589810"/>
    </source>
</evidence>
<name>A0ABV6N365_9PSEU</name>
<keyword evidence="2" id="KW-1185">Reference proteome</keyword>
<sequence length="68" mass="7916">MTRCVHDMVPEWCAFCLRLPDLPDDNDHRLATARPDPTECARCGGKIQEDDEFGRDPMGDYVCWRCVW</sequence>
<dbReference type="EMBL" id="JBHLUD010000013">
    <property type="protein sequence ID" value="MFC0546902.1"/>
    <property type="molecule type" value="Genomic_DNA"/>
</dbReference>
<proteinExistence type="predicted"/>
<comment type="caution">
    <text evidence="1">The sequence shown here is derived from an EMBL/GenBank/DDBJ whole genome shotgun (WGS) entry which is preliminary data.</text>
</comment>
<evidence type="ECO:0008006" key="3">
    <source>
        <dbReference type="Google" id="ProtNLM"/>
    </source>
</evidence>
<evidence type="ECO:0000313" key="1">
    <source>
        <dbReference type="EMBL" id="MFC0546902.1"/>
    </source>
</evidence>
<gene>
    <name evidence="1" type="ORF">ACFFH7_35705</name>
</gene>
<organism evidence="1 2">
    <name type="scientific">Kutzneria chonburiensis</name>
    <dbReference type="NCBI Taxonomy" id="1483604"/>
    <lineage>
        <taxon>Bacteria</taxon>
        <taxon>Bacillati</taxon>
        <taxon>Actinomycetota</taxon>
        <taxon>Actinomycetes</taxon>
        <taxon>Pseudonocardiales</taxon>
        <taxon>Pseudonocardiaceae</taxon>
        <taxon>Kutzneria</taxon>
    </lineage>
</organism>
<protein>
    <recommendedName>
        <fullName evidence="3">Small CPxCG-related zinc finger protein</fullName>
    </recommendedName>
</protein>
<accession>A0ABV6N365</accession>
<dbReference type="RefSeq" id="WP_273937140.1">
    <property type="nucleotide sequence ID" value="NZ_CP097263.1"/>
</dbReference>
<reference evidence="1 2" key="1">
    <citation type="submission" date="2024-09" db="EMBL/GenBank/DDBJ databases">
        <authorList>
            <person name="Sun Q."/>
            <person name="Mori K."/>
        </authorList>
    </citation>
    <scope>NUCLEOTIDE SEQUENCE [LARGE SCALE GENOMIC DNA]</scope>
    <source>
        <strain evidence="1 2">TBRC 1432</strain>
    </source>
</reference>
<dbReference type="Proteomes" id="UP001589810">
    <property type="component" value="Unassembled WGS sequence"/>
</dbReference>